<dbReference type="Proteomes" id="UP001234297">
    <property type="component" value="Chromosome 1"/>
</dbReference>
<gene>
    <name evidence="1" type="ORF">MRB53_000146</name>
</gene>
<reference evidence="1 2" key="1">
    <citation type="journal article" date="2022" name="Hortic Res">
        <title>A haplotype resolved chromosomal level avocado genome allows analysis of novel avocado genes.</title>
        <authorList>
            <person name="Nath O."/>
            <person name="Fletcher S.J."/>
            <person name="Hayward A."/>
            <person name="Shaw L.M."/>
            <person name="Masouleh A.K."/>
            <person name="Furtado A."/>
            <person name="Henry R.J."/>
            <person name="Mitter N."/>
        </authorList>
    </citation>
    <scope>NUCLEOTIDE SEQUENCE [LARGE SCALE GENOMIC DNA]</scope>
    <source>
        <strain evidence="2">cv. Hass</strain>
    </source>
</reference>
<evidence type="ECO:0000313" key="2">
    <source>
        <dbReference type="Proteomes" id="UP001234297"/>
    </source>
</evidence>
<evidence type="ECO:0000313" key="1">
    <source>
        <dbReference type="EMBL" id="KAJ8647123.1"/>
    </source>
</evidence>
<sequence>MFMDNTPTIMKSFSESHASSRIEGLNLSNYDRYMNKVIDVHEFRIFVATWNVAGRCPHSGFNLEDFLQVEESSDIYVIGFQEIVPLNAGNVLVIEDSEPAHKWLSLISQALNMPTEDSRDDCSYSSHRSAHSQKQSLKAVSKNLKVESVLLKSCNCNSETMSQWRKTIREVMQLPNDDGSRPSYSMPELSSPNHLNYSLIASKQMVGLFLSVWVKSELVPHIAHVRVSTLGRGIMGCLGNKGCIAVSMTLHKTSFCFVCCHLASGEKEGDELKRNADVAEILKSTQFPNICKNSHNQVPTAIPEHDQVIWLGDLNYRIALSYEETRVLLEDNDWDSLLRRDQLIIEKEAGRVFDGWKEGKILFAPTYKYSHNSDSYAGETVKSKKKRRTPAWCDRILWHGNGMEQVSYTRGESRFSDHRPVCAIFLSGVELPSKEKGGRKPFYSAGEGIQVHDCIPQRHSFYEF</sequence>
<organism evidence="1 2">
    <name type="scientific">Persea americana</name>
    <name type="common">Avocado</name>
    <dbReference type="NCBI Taxonomy" id="3435"/>
    <lineage>
        <taxon>Eukaryota</taxon>
        <taxon>Viridiplantae</taxon>
        <taxon>Streptophyta</taxon>
        <taxon>Embryophyta</taxon>
        <taxon>Tracheophyta</taxon>
        <taxon>Spermatophyta</taxon>
        <taxon>Magnoliopsida</taxon>
        <taxon>Magnoliidae</taxon>
        <taxon>Laurales</taxon>
        <taxon>Lauraceae</taxon>
        <taxon>Persea</taxon>
    </lineage>
</organism>
<proteinExistence type="predicted"/>
<accession>A0ACC2MNB3</accession>
<protein>
    <submittedName>
        <fullName evidence="1">Uncharacterized protein</fullName>
    </submittedName>
</protein>
<name>A0ACC2MNB3_PERAE</name>
<keyword evidence="2" id="KW-1185">Reference proteome</keyword>
<comment type="caution">
    <text evidence="1">The sequence shown here is derived from an EMBL/GenBank/DDBJ whole genome shotgun (WGS) entry which is preliminary data.</text>
</comment>
<dbReference type="EMBL" id="CM056809">
    <property type="protein sequence ID" value="KAJ8647123.1"/>
    <property type="molecule type" value="Genomic_DNA"/>
</dbReference>